<dbReference type="OrthoDB" id="9812708at2"/>
<reference evidence="4 5" key="1">
    <citation type="submission" date="2018-04" db="EMBL/GenBank/DDBJ databases">
        <title>Draft Genome Sequence of Phosphate-Solubilizing Chryseobacterium sp. ISE14 that is a Biocontrol and Plant Growth-Promoting Rhizobacterium Isolated from Cucumber.</title>
        <authorList>
            <person name="Jeong J.-J."/>
            <person name="Sang M.K."/>
            <person name="Choi I.-G."/>
            <person name="Kim K.D."/>
        </authorList>
    </citation>
    <scope>NUCLEOTIDE SEQUENCE [LARGE SCALE GENOMIC DNA]</scope>
    <source>
        <strain evidence="4 5">ISE14</strain>
    </source>
</reference>
<evidence type="ECO:0000313" key="5">
    <source>
        <dbReference type="Proteomes" id="UP000236594"/>
    </source>
</evidence>
<dbReference type="Pfam" id="PF12796">
    <property type="entry name" value="Ank_2"/>
    <property type="match status" value="2"/>
</dbReference>
<evidence type="ECO:0000256" key="2">
    <source>
        <dbReference type="ARBA" id="ARBA00023043"/>
    </source>
</evidence>
<accession>A0A316XDC6</accession>
<organism evidence="4 5">
    <name type="scientific">Chryseobacterium phosphatilyticum</name>
    <dbReference type="NCBI Taxonomy" id="475075"/>
    <lineage>
        <taxon>Bacteria</taxon>
        <taxon>Pseudomonadati</taxon>
        <taxon>Bacteroidota</taxon>
        <taxon>Flavobacteriia</taxon>
        <taxon>Flavobacteriales</taxon>
        <taxon>Weeksellaceae</taxon>
        <taxon>Chryseobacterium group</taxon>
        <taxon>Chryseobacterium</taxon>
    </lineage>
</organism>
<feature type="repeat" description="ANK" evidence="3">
    <location>
        <begin position="93"/>
        <end position="125"/>
    </location>
</feature>
<dbReference type="Gene3D" id="1.25.40.20">
    <property type="entry name" value="Ankyrin repeat-containing domain"/>
    <property type="match status" value="1"/>
</dbReference>
<gene>
    <name evidence="4" type="ORF">C1631_011275</name>
</gene>
<evidence type="ECO:0000256" key="3">
    <source>
        <dbReference type="PROSITE-ProRule" id="PRU00023"/>
    </source>
</evidence>
<keyword evidence="2 3" id="KW-0040">ANK repeat</keyword>
<feature type="repeat" description="ANK" evidence="3">
    <location>
        <begin position="60"/>
        <end position="92"/>
    </location>
</feature>
<dbReference type="InterPro" id="IPR002110">
    <property type="entry name" value="Ankyrin_rpt"/>
</dbReference>
<dbReference type="PANTHER" id="PTHR24173">
    <property type="entry name" value="ANKYRIN REPEAT CONTAINING"/>
    <property type="match status" value="1"/>
</dbReference>
<sequence>MLVFLLAFGSMNACKMKPDKHSKEHSMQQNTILDLVKKNDITAVKLALENGSDVNTQDEKGRSLLLIATIEKKPEMSKLLVSYKADVNLQDNQMDSPFLYAGASGQTELVKLFLENGARFDHFNRYNGTALIPACERGHVETVKVLVKIKGFPINHVNRLGWTALMEAVILGNGTKKYQEIVQVLKENGADVNIPDHSGKIPLQHAESLGFKEIAMLLKS</sequence>
<dbReference type="SMART" id="SM00248">
    <property type="entry name" value="ANK"/>
    <property type="match status" value="5"/>
</dbReference>
<dbReference type="PROSITE" id="PS50088">
    <property type="entry name" value="ANK_REPEAT"/>
    <property type="match status" value="3"/>
</dbReference>
<dbReference type="Proteomes" id="UP000236594">
    <property type="component" value="Unassembled WGS sequence"/>
</dbReference>
<dbReference type="EMBL" id="PPED02000002">
    <property type="protein sequence ID" value="PWN70736.1"/>
    <property type="molecule type" value="Genomic_DNA"/>
</dbReference>
<keyword evidence="5" id="KW-1185">Reference proteome</keyword>
<dbReference type="PANTHER" id="PTHR24173:SF74">
    <property type="entry name" value="ANKYRIN REPEAT DOMAIN-CONTAINING PROTEIN 16"/>
    <property type="match status" value="1"/>
</dbReference>
<dbReference type="AlphaFoldDB" id="A0A316XDC6"/>
<feature type="repeat" description="ANK" evidence="3">
    <location>
        <begin position="160"/>
        <end position="197"/>
    </location>
</feature>
<name>A0A316XDC6_9FLAO</name>
<evidence type="ECO:0000313" key="4">
    <source>
        <dbReference type="EMBL" id="PWN70736.1"/>
    </source>
</evidence>
<protein>
    <submittedName>
        <fullName evidence="4">Ankyrin repeat domain-containing protein</fullName>
    </submittedName>
</protein>
<keyword evidence="1" id="KW-0677">Repeat</keyword>
<evidence type="ECO:0000256" key="1">
    <source>
        <dbReference type="ARBA" id="ARBA00022737"/>
    </source>
</evidence>
<dbReference type="InterPro" id="IPR036770">
    <property type="entry name" value="Ankyrin_rpt-contain_sf"/>
</dbReference>
<proteinExistence type="predicted"/>
<dbReference type="SUPFAM" id="SSF48403">
    <property type="entry name" value="Ankyrin repeat"/>
    <property type="match status" value="1"/>
</dbReference>
<comment type="caution">
    <text evidence="4">The sequence shown here is derived from an EMBL/GenBank/DDBJ whole genome shotgun (WGS) entry which is preliminary data.</text>
</comment>